<sequence>MLSSEGFPYSNLYKAIKMIVPGYKYLKMARELVEIGNSSQCNKLSHELKKVLCTLSGNDKVPVLRMMYRLGLTDFIRNKESFFDELQKEDNLVLLTEVCSQYIKTSNWLECKKKSAHCLNKIVSNCENELGDRKDEIYIALEHLVPLLCFVVFLPITNVERVTLSGLEQIQDKVDSFESSIKIIEDRLEELSKHCVNGDLVRYDVSCIKGRVFLSALHFLISDNIKKILCKVIQTKVSTNYFKEVDLYLKKNSTENILQDVFNAAMELRDDGGRSVNQMASQLESLFYLILVMKSGYLEVAREKQLQAREAAKNYFECDYFDDEYRDLDAMMSPLLDKEYKPETISRYYYELDGIESGFTSDGAEQDVCMLAYNVFKTSSSFPFIDSSSSFDCMKLLQQEFADARTRADSPAYVLIINDDLHVSASKKLAAFFVDVAFVNKTKNDTALRIMSINDFKMLEFKLKVFTGGDGSAR</sequence>
<protein>
    <submittedName>
        <fullName evidence="2">Uncharacterized protein</fullName>
    </submittedName>
</protein>
<accession>A0A1N6JAL7</accession>
<dbReference type="Proteomes" id="UP000184694">
    <property type="component" value="Unassembled WGS sequence"/>
</dbReference>
<feature type="coiled-coil region" evidence="1">
    <location>
        <begin position="167"/>
        <end position="194"/>
    </location>
</feature>
<evidence type="ECO:0000256" key="1">
    <source>
        <dbReference type="SAM" id="Coils"/>
    </source>
</evidence>
<organism evidence="2 3">
    <name type="scientific">Halodesulfovibrio marinisediminis DSM 17456</name>
    <dbReference type="NCBI Taxonomy" id="1121457"/>
    <lineage>
        <taxon>Bacteria</taxon>
        <taxon>Pseudomonadati</taxon>
        <taxon>Thermodesulfobacteriota</taxon>
        <taxon>Desulfovibrionia</taxon>
        <taxon>Desulfovibrionales</taxon>
        <taxon>Desulfovibrionaceae</taxon>
        <taxon>Halodesulfovibrio</taxon>
    </lineage>
</organism>
<keyword evidence="1" id="KW-0175">Coiled coil</keyword>
<dbReference type="STRING" id="1121457.SAMN02745161_3282"/>
<name>A0A1N6JAL7_9BACT</name>
<gene>
    <name evidence="2" type="ORF">SAMN02745161_3282</name>
</gene>
<dbReference type="RefSeq" id="WP_074218007.1">
    <property type="nucleotide sequence ID" value="NZ_FSRG01000009.1"/>
</dbReference>
<evidence type="ECO:0000313" key="2">
    <source>
        <dbReference type="EMBL" id="SIO41257.1"/>
    </source>
</evidence>
<evidence type="ECO:0000313" key="3">
    <source>
        <dbReference type="Proteomes" id="UP000184694"/>
    </source>
</evidence>
<dbReference type="AlphaFoldDB" id="A0A1N6JAL7"/>
<keyword evidence="3" id="KW-1185">Reference proteome</keyword>
<dbReference type="EMBL" id="FSRG01000009">
    <property type="protein sequence ID" value="SIO41257.1"/>
    <property type="molecule type" value="Genomic_DNA"/>
</dbReference>
<reference evidence="3" key="1">
    <citation type="submission" date="2016-11" db="EMBL/GenBank/DDBJ databases">
        <authorList>
            <person name="Varghese N."/>
            <person name="Submissions S."/>
        </authorList>
    </citation>
    <scope>NUCLEOTIDE SEQUENCE [LARGE SCALE GENOMIC DNA]</scope>
    <source>
        <strain evidence="3">DSM 17456</strain>
    </source>
</reference>
<proteinExistence type="predicted"/>